<name>A0AAV3BMW1_YERPE</name>
<gene>
    <name evidence="1" type="ORF">YPIP275_4793</name>
</gene>
<evidence type="ECO:0000313" key="2">
    <source>
        <dbReference type="Proteomes" id="UP000004430"/>
    </source>
</evidence>
<protein>
    <submittedName>
        <fullName evidence="1">Uncharacterized protein</fullName>
    </submittedName>
</protein>
<sequence length="37" mass="3994">MTVRYQAALHADAVAFILHFTAANAIPKEMIACFLSG</sequence>
<reference evidence="1 2" key="2">
    <citation type="submission" date="2010-03" db="EMBL/GenBank/DDBJ databases">
        <authorList>
            <person name="Payne S.H."/>
            <person name="Sutton G.G."/>
        </authorList>
    </citation>
    <scope>NUCLEOTIDE SEQUENCE [LARGE SCALE GENOMIC DNA]</scope>
    <source>
        <strain evidence="1 2">IP275</strain>
    </source>
</reference>
<proteinExistence type="predicted"/>
<organism evidence="1 2">
    <name type="scientific">Yersinia pestis biovar Orientalis str. IP275</name>
    <dbReference type="NCBI Taxonomy" id="373665"/>
    <lineage>
        <taxon>Bacteria</taxon>
        <taxon>Pseudomonadati</taxon>
        <taxon>Pseudomonadota</taxon>
        <taxon>Gammaproteobacteria</taxon>
        <taxon>Enterobacterales</taxon>
        <taxon>Yersiniaceae</taxon>
        <taxon>Yersinia</taxon>
    </lineage>
</organism>
<evidence type="ECO:0000313" key="1">
    <source>
        <dbReference type="EMBL" id="EDR34451.1"/>
    </source>
</evidence>
<accession>A0AAV3BMW1</accession>
<dbReference type="AlphaFoldDB" id="A0AAV3BMW1"/>
<comment type="caution">
    <text evidence="1">The sequence shown here is derived from an EMBL/GenBank/DDBJ whole genome shotgun (WGS) entry which is preliminary data.</text>
</comment>
<reference evidence="1 2" key="1">
    <citation type="submission" date="2008-01" db="EMBL/GenBank/DDBJ databases">
        <title>Yersinia pestis Strain IP275 project at JCVI/TIGR.</title>
        <authorList>
            <person name="Ravel J."/>
            <person name="Eppinger M."/>
            <person name="Fricke W.F."/>
            <person name="Rosovitz M."/>
            <person name="Lindler L.E."/>
            <person name="Bearden S."/>
            <person name="Shriefer M."/>
        </authorList>
    </citation>
    <scope>NUCLEOTIDE SEQUENCE [LARGE SCALE GENOMIC DNA]</scope>
    <source>
        <strain evidence="1 2">IP275</strain>
    </source>
</reference>
<dbReference type="Proteomes" id="UP000004430">
    <property type="component" value="Unassembled WGS sequence"/>
</dbReference>
<dbReference type="EMBL" id="AAOS02000002">
    <property type="protein sequence ID" value="EDR34451.1"/>
    <property type="molecule type" value="Genomic_DNA"/>
</dbReference>